<dbReference type="EMBL" id="JAUSUQ010000005">
    <property type="protein sequence ID" value="MDQ0339019.1"/>
    <property type="molecule type" value="Genomic_DNA"/>
</dbReference>
<evidence type="ECO:0000313" key="5">
    <source>
        <dbReference type="Proteomes" id="UP001232445"/>
    </source>
</evidence>
<dbReference type="Proteomes" id="UP001232445">
    <property type="component" value="Unassembled WGS sequence"/>
</dbReference>
<dbReference type="GO" id="GO:0016301">
    <property type="term" value="F:kinase activity"/>
    <property type="evidence" value="ECO:0007669"/>
    <property type="project" value="UniProtKB-KW"/>
</dbReference>
<proteinExistence type="predicted"/>
<keyword evidence="5" id="KW-1185">Reference proteome</keyword>
<dbReference type="SUPFAM" id="SSF53448">
    <property type="entry name" value="Nucleotide-diphospho-sugar transferases"/>
    <property type="match status" value="1"/>
</dbReference>
<keyword evidence="2" id="KW-0548">Nucleotidyltransferase</keyword>
<dbReference type="Pfam" id="PF00483">
    <property type="entry name" value="NTP_transferase"/>
    <property type="match status" value="1"/>
</dbReference>
<dbReference type="InterPro" id="IPR005835">
    <property type="entry name" value="NTP_transferase_dom"/>
</dbReference>
<dbReference type="Gene3D" id="3.90.550.10">
    <property type="entry name" value="Spore Coat Polysaccharide Biosynthesis Protein SpsA, Chain A"/>
    <property type="match status" value="1"/>
</dbReference>
<evidence type="ECO:0000313" key="4">
    <source>
        <dbReference type="EMBL" id="MDQ0339019.1"/>
    </source>
</evidence>
<dbReference type="InterPro" id="IPR029044">
    <property type="entry name" value="Nucleotide-diphossugar_trans"/>
</dbReference>
<protein>
    <submittedName>
        <fullName evidence="4">Choline kinase</fullName>
    </submittedName>
</protein>
<accession>A0ABU0CT22</accession>
<dbReference type="InterPro" id="IPR050065">
    <property type="entry name" value="GlmU-like"/>
</dbReference>
<name>A0ABU0CT22_9BACI</name>
<reference evidence="4 5" key="1">
    <citation type="submission" date="2023-07" db="EMBL/GenBank/DDBJ databases">
        <title>Genomic Encyclopedia of Type Strains, Phase IV (KMG-IV): sequencing the most valuable type-strain genomes for metagenomic binning, comparative biology and taxonomic classification.</title>
        <authorList>
            <person name="Goeker M."/>
        </authorList>
    </citation>
    <scope>NUCLEOTIDE SEQUENCE [LARGE SCALE GENOMIC DNA]</scope>
    <source>
        <strain evidence="4 5">DSM 17740</strain>
    </source>
</reference>
<keyword evidence="4" id="KW-0418">Kinase</keyword>
<feature type="domain" description="Nucleotidyl transferase" evidence="3">
    <location>
        <begin position="5"/>
        <end position="120"/>
    </location>
</feature>
<dbReference type="CDD" id="cd02523">
    <property type="entry name" value="PC_cytidylyltransferase"/>
    <property type="match status" value="1"/>
</dbReference>
<organism evidence="4 5">
    <name type="scientific">Caldalkalibacillus uzonensis</name>
    <dbReference type="NCBI Taxonomy" id="353224"/>
    <lineage>
        <taxon>Bacteria</taxon>
        <taxon>Bacillati</taxon>
        <taxon>Bacillota</taxon>
        <taxon>Bacilli</taxon>
        <taxon>Bacillales</taxon>
        <taxon>Bacillaceae</taxon>
        <taxon>Caldalkalibacillus</taxon>
    </lineage>
</organism>
<dbReference type="PANTHER" id="PTHR43584">
    <property type="entry name" value="NUCLEOTIDYL TRANSFERASE"/>
    <property type="match status" value="1"/>
</dbReference>
<sequence length="245" mass="28113">MIKTAVILAAGRGRRLHKISQYAPKGLLVIENKSIIEESIDKLLDAGITHIQIGTGYKEEKLRFLAQKNPGIRFTVNHHFANTGNLYTLLLMKDQIQEDFLLLESDIIYEKKALRSILDDSHSNVILASDLTQSGDEFFIECDDKHFFKKMKKQSSFLSRIDGEFVGISKISYSTFELMCQLAKEMLEENPMLDYEEALNRTAEHSSFFMKKVADLAWCEIDNEEHLKRATSVVYPRIKSKDKSL</sequence>
<keyword evidence="1" id="KW-0808">Transferase</keyword>
<dbReference type="PANTHER" id="PTHR43584:SF5">
    <property type="entry name" value="PROTEIN LICC"/>
    <property type="match status" value="1"/>
</dbReference>
<comment type="caution">
    <text evidence="4">The sequence shown here is derived from an EMBL/GenBank/DDBJ whole genome shotgun (WGS) entry which is preliminary data.</text>
</comment>
<gene>
    <name evidence="4" type="ORF">J2S00_001805</name>
</gene>
<evidence type="ECO:0000256" key="1">
    <source>
        <dbReference type="ARBA" id="ARBA00022679"/>
    </source>
</evidence>
<dbReference type="RefSeq" id="WP_307338318.1">
    <property type="nucleotide sequence ID" value="NZ_JAUSUQ010000005.1"/>
</dbReference>
<evidence type="ECO:0000259" key="3">
    <source>
        <dbReference type="Pfam" id="PF00483"/>
    </source>
</evidence>
<evidence type="ECO:0000256" key="2">
    <source>
        <dbReference type="ARBA" id="ARBA00022695"/>
    </source>
</evidence>